<name>A0A5N5QBT9_9AGAM</name>
<dbReference type="SUPFAM" id="SSF52151">
    <property type="entry name" value="FabD/lysophospholipase-like"/>
    <property type="match status" value="1"/>
</dbReference>
<evidence type="ECO:0000313" key="7">
    <source>
        <dbReference type="EMBL" id="KAB5589240.1"/>
    </source>
</evidence>
<dbReference type="Pfam" id="PF01734">
    <property type="entry name" value="Patatin"/>
    <property type="match status" value="1"/>
</dbReference>
<keyword evidence="1 4" id="KW-0378">Hydrolase</keyword>
<dbReference type="PANTHER" id="PTHR24185:SF1">
    <property type="entry name" value="CALCIUM-INDEPENDENT PHOSPHOLIPASE A2-GAMMA"/>
    <property type="match status" value="1"/>
</dbReference>
<sequence>MSSSSSFRTLRTRAQSGIEAQIQHAKTFAQQTVLDVLSGNEGLMFTTAAKLCGAPVATEVSEEPQQSTIPERRHDRPLRILSLDGGGVRGYSALLILRDIMARVQDVEGSENPILPADYFDLIIGTSTGGIMALMLGRLRMTIDECLEAYRTLAQKAFSAGIFLNTINACSTMIKAGGPSIYNEEKLEKCIKRTIGAHTDGGHDDILLHEPSPDACRTAVVTALSADATRPILLRSYLPGDPRLRTVKVWEAARATSAAPLFFKPVAIGPEKVSYVDGAVTGHCNPTALALEEVEKLWPDREIGLLLSLGTGSPSKIPLQGQAHQILQALVNLSTTTVRTHEDTFRTFDRLYAVSPYVRFTVDYHIEKIRLDDYSSLPKLAEDTFAYLQKVSHEVQHCVDLATGTLQPRLKSMEDLKSTFSTFSKGLGSRTHAPEYSQPAPPYTASAS</sequence>
<evidence type="ECO:0000313" key="8">
    <source>
        <dbReference type="Proteomes" id="UP000383932"/>
    </source>
</evidence>
<accession>A0A5N5QBT9</accession>
<protein>
    <submittedName>
        <fullName evidence="7">Phospholipase A I</fullName>
    </submittedName>
</protein>
<feature type="active site" description="Nucleophile" evidence="4">
    <location>
        <position position="127"/>
    </location>
</feature>
<evidence type="ECO:0000259" key="6">
    <source>
        <dbReference type="PROSITE" id="PS51635"/>
    </source>
</evidence>
<feature type="short sequence motif" description="GXSXG" evidence="4">
    <location>
        <begin position="125"/>
        <end position="129"/>
    </location>
</feature>
<dbReference type="GO" id="GO:0016020">
    <property type="term" value="C:membrane"/>
    <property type="evidence" value="ECO:0007669"/>
    <property type="project" value="TreeGrafter"/>
</dbReference>
<feature type="region of interest" description="Disordered" evidence="5">
    <location>
        <begin position="425"/>
        <end position="448"/>
    </location>
</feature>
<feature type="domain" description="PNPLA" evidence="6">
    <location>
        <begin position="81"/>
        <end position="291"/>
    </location>
</feature>
<proteinExistence type="predicted"/>
<feature type="active site" description="Proton acceptor" evidence="4">
    <location>
        <position position="277"/>
    </location>
</feature>
<evidence type="ECO:0000256" key="3">
    <source>
        <dbReference type="ARBA" id="ARBA00023098"/>
    </source>
</evidence>
<dbReference type="PANTHER" id="PTHR24185">
    <property type="entry name" value="CALCIUM-INDEPENDENT PHOSPHOLIPASE A2-GAMMA"/>
    <property type="match status" value="1"/>
</dbReference>
<feature type="short sequence motif" description="DGA/G" evidence="4">
    <location>
        <begin position="277"/>
        <end position="279"/>
    </location>
</feature>
<dbReference type="Proteomes" id="UP000383932">
    <property type="component" value="Unassembled WGS sequence"/>
</dbReference>
<evidence type="ECO:0000256" key="2">
    <source>
        <dbReference type="ARBA" id="ARBA00022963"/>
    </source>
</evidence>
<dbReference type="GO" id="GO:0019369">
    <property type="term" value="P:arachidonate metabolic process"/>
    <property type="evidence" value="ECO:0007669"/>
    <property type="project" value="TreeGrafter"/>
</dbReference>
<dbReference type="CDD" id="cd07216">
    <property type="entry name" value="Pat17_PNPLA8_PNPLA9_like3"/>
    <property type="match status" value="1"/>
</dbReference>
<dbReference type="GO" id="GO:0047499">
    <property type="term" value="F:calcium-independent phospholipase A2 activity"/>
    <property type="evidence" value="ECO:0007669"/>
    <property type="project" value="TreeGrafter"/>
</dbReference>
<keyword evidence="2 4" id="KW-0442">Lipid degradation</keyword>
<evidence type="ECO:0000256" key="1">
    <source>
        <dbReference type="ARBA" id="ARBA00022801"/>
    </source>
</evidence>
<dbReference type="InterPro" id="IPR016035">
    <property type="entry name" value="Acyl_Trfase/lysoPLipase"/>
</dbReference>
<dbReference type="OrthoDB" id="630895at2759"/>
<dbReference type="GO" id="GO:0016042">
    <property type="term" value="P:lipid catabolic process"/>
    <property type="evidence" value="ECO:0007669"/>
    <property type="project" value="UniProtKB-UniRule"/>
</dbReference>
<evidence type="ECO:0000256" key="5">
    <source>
        <dbReference type="SAM" id="MobiDB-lite"/>
    </source>
</evidence>
<keyword evidence="8" id="KW-1185">Reference proteome</keyword>
<dbReference type="InterPro" id="IPR002641">
    <property type="entry name" value="PNPLA_dom"/>
</dbReference>
<comment type="caution">
    <text evidence="7">The sequence shown here is derived from an EMBL/GenBank/DDBJ whole genome shotgun (WGS) entry which is preliminary data.</text>
</comment>
<dbReference type="PROSITE" id="PS51635">
    <property type="entry name" value="PNPLA"/>
    <property type="match status" value="1"/>
</dbReference>
<feature type="short sequence motif" description="GXGXXG" evidence="4">
    <location>
        <begin position="85"/>
        <end position="90"/>
    </location>
</feature>
<dbReference type="Gene3D" id="3.40.1090.10">
    <property type="entry name" value="Cytosolic phospholipase A2 catalytic domain"/>
    <property type="match status" value="1"/>
</dbReference>
<evidence type="ECO:0000256" key="4">
    <source>
        <dbReference type="PROSITE-ProRule" id="PRU01161"/>
    </source>
</evidence>
<dbReference type="AlphaFoldDB" id="A0A5N5QBT9"/>
<keyword evidence="3 4" id="KW-0443">Lipid metabolism</keyword>
<gene>
    <name evidence="7" type="ORF">CTheo_7323</name>
</gene>
<dbReference type="GO" id="GO:0046486">
    <property type="term" value="P:glycerolipid metabolic process"/>
    <property type="evidence" value="ECO:0007669"/>
    <property type="project" value="UniProtKB-ARBA"/>
</dbReference>
<organism evidence="7 8">
    <name type="scientific">Ceratobasidium theobromae</name>
    <dbReference type="NCBI Taxonomy" id="1582974"/>
    <lineage>
        <taxon>Eukaryota</taxon>
        <taxon>Fungi</taxon>
        <taxon>Dikarya</taxon>
        <taxon>Basidiomycota</taxon>
        <taxon>Agaricomycotina</taxon>
        <taxon>Agaricomycetes</taxon>
        <taxon>Cantharellales</taxon>
        <taxon>Ceratobasidiaceae</taxon>
        <taxon>Ceratobasidium</taxon>
    </lineage>
</organism>
<dbReference type="EMBL" id="SSOP01000298">
    <property type="protein sequence ID" value="KAB5589240.1"/>
    <property type="molecule type" value="Genomic_DNA"/>
</dbReference>
<reference evidence="7 8" key="1">
    <citation type="journal article" date="2019" name="Fungal Biol. Biotechnol.">
        <title>Draft genome sequence of fastidious pathogen Ceratobasidium theobromae, which causes vascular-streak dieback in Theobroma cacao.</title>
        <authorList>
            <person name="Ali S.S."/>
            <person name="Asman A."/>
            <person name="Shao J."/>
            <person name="Firmansyah A.P."/>
            <person name="Susilo A.W."/>
            <person name="Rosmana A."/>
            <person name="McMahon P."/>
            <person name="Junaid M."/>
            <person name="Guest D."/>
            <person name="Kheng T.Y."/>
            <person name="Meinhardt L.W."/>
            <person name="Bailey B.A."/>
        </authorList>
    </citation>
    <scope>NUCLEOTIDE SEQUENCE [LARGE SCALE GENOMIC DNA]</scope>
    <source>
        <strain evidence="7 8">CT2</strain>
    </source>
</reference>